<protein>
    <submittedName>
        <fullName evidence="2">Uncharacterized protein</fullName>
    </submittedName>
</protein>
<dbReference type="RefSeq" id="WP_188881359.1">
    <property type="nucleotide sequence ID" value="NZ_BMOY01000009.1"/>
</dbReference>
<name>A0A917NHT5_9BACL</name>
<evidence type="ECO:0000313" key="3">
    <source>
        <dbReference type="Proteomes" id="UP000637695"/>
    </source>
</evidence>
<keyword evidence="1" id="KW-0472">Membrane</keyword>
<keyword evidence="1" id="KW-1133">Transmembrane helix</keyword>
<proteinExistence type="predicted"/>
<dbReference type="EMBL" id="BMOY01000009">
    <property type="protein sequence ID" value="GGJ01675.1"/>
    <property type="molecule type" value="Genomic_DNA"/>
</dbReference>
<comment type="caution">
    <text evidence="2">The sequence shown here is derived from an EMBL/GenBank/DDBJ whole genome shotgun (WGS) entry which is preliminary data.</text>
</comment>
<sequence length="170" mass="19733">MQVQARWRWLLLVIPVACMAFFLADWRYEVARHSTPEKAQHLFAPTVGPFAKVHFGSRVVLFMPSAEDSGTVEAFLLEDTFWGWRVVSAGWDSGGMNSFTRDGSTFIWGTVDQSLRDVLYHRGHTTYHAHIAGRVWYMEVPFTEHVFYYKDWQVVLLDGSKIPWARWTTT</sequence>
<reference evidence="2" key="2">
    <citation type="submission" date="2020-09" db="EMBL/GenBank/DDBJ databases">
        <authorList>
            <person name="Sun Q."/>
            <person name="Ohkuma M."/>
        </authorList>
    </citation>
    <scope>NUCLEOTIDE SEQUENCE</scope>
    <source>
        <strain evidence="2">JCM 18487</strain>
    </source>
</reference>
<keyword evidence="3" id="KW-1185">Reference proteome</keyword>
<dbReference type="Proteomes" id="UP000637695">
    <property type="component" value="Unassembled WGS sequence"/>
</dbReference>
<evidence type="ECO:0000256" key="1">
    <source>
        <dbReference type="SAM" id="Phobius"/>
    </source>
</evidence>
<feature type="transmembrane region" description="Helical" evidence="1">
    <location>
        <begin position="6"/>
        <end position="24"/>
    </location>
</feature>
<organism evidence="2 3">
    <name type="scientific">Alicyclobacillus cellulosilyticus</name>
    <dbReference type="NCBI Taxonomy" id="1003997"/>
    <lineage>
        <taxon>Bacteria</taxon>
        <taxon>Bacillati</taxon>
        <taxon>Bacillota</taxon>
        <taxon>Bacilli</taxon>
        <taxon>Bacillales</taxon>
        <taxon>Alicyclobacillaceae</taxon>
        <taxon>Alicyclobacillus</taxon>
    </lineage>
</organism>
<reference evidence="2" key="1">
    <citation type="journal article" date="2014" name="Int. J. Syst. Evol. Microbiol.">
        <title>Complete genome sequence of Corynebacterium casei LMG S-19264T (=DSM 44701T), isolated from a smear-ripened cheese.</title>
        <authorList>
            <consortium name="US DOE Joint Genome Institute (JGI-PGF)"/>
            <person name="Walter F."/>
            <person name="Albersmeier A."/>
            <person name="Kalinowski J."/>
            <person name="Ruckert C."/>
        </authorList>
    </citation>
    <scope>NUCLEOTIDE SEQUENCE</scope>
    <source>
        <strain evidence="2">JCM 18487</strain>
    </source>
</reference>
<accession>A0A917NHT5</accession>
<dbReference type="AlphaFoldDB" id="A0A917NHT5"/>
<gene>
    <name evidence="2" type="ORF">GCM10010885_08600</name>
</gene>
<keyword evidence="1" id="KW-0812">Transmembrane</keyword>
<evidence type="ECO:0000313" key="2">
    <source>
        <dbReference type="EMBL" id="GGJ01675.1"/>
    </source>
</evidence>